<dbReference type="Proteomes" id="UP000694845">
    <property type="component" value="Unplaced"/>
</dbReference>
<dbReference type="OrthoDB" id="5984008at2759"/>
<dbReference type="InterPro" id="IPR001638">
    <property type="entry name" value="Solute-binding_3/MltF_N"/>
</dbReference>
<name>A0A8B7Z6V3_ACAPL</name>
<dbReference type="KEGG" id="aplc:110983797"/>
<keyword evidence="1" id="KW-0732">Signal</keyword>
<keyword evidence="2" id="KW-1133">Transmembrane helix</keyword>
<dbReference type="SUPFAM" id="SSF53850">
    <property type="entry name" value="Periplasmic binding protein-like II"/>
    <property type="match status" value="1"/>
</dbReference>
<proteinExistence type="predicted"/>
<evidence type="ECO:0000256" key="2">
    <source>
        <dbReference type="SAM" id="Phobius"/>
    </source>
</evidence>
<evidence type="ECO:0000256" key="1">
    <source>
        <dbReference type="ARBA" id="ARBA00022729"/>
    </source>
</evidence>
<dbReference type="Gene3D" id="3.40.190.10">
    <property type="entry name" value="Periplasmic binding protein-like II"/>
    <property type="match status" value="2"/>
</dbReference>
<accession>A0A8B7Z6V3</accession>
<dbReference type="RefSeq" id="XP_022099056.1">
    <property type="nucleotide sequence ID" value="XM_022243364.1"/>
</dbReference>
<dbReference type="PANTHER" id="PTHR35936:SF19">
    <property type="entry name" value="AMINO-ACID-BINDING PROTEIN YXEM-RELATED"/>
    <property type="match status" value="1"/>
</dbReference>
<evidence type="ECO:0000313" key="4">
    <source>
        <dbReference type="Proteomes" id="UP000694845"/>
    </source>
</evidence>
<dbReference type="OMA" id="DAYENCY"/>
<organism evidence="4 5">
    <name type="scientific">Acanthaster planci</name>
    <name type="common">Crown-of-thorns starfish</name>
    <dbReference type="NCBI Taxonomy" id="133434"/>
    <lineage>
        <taxon>Eukaryota</taxon>
        <taxon>Metazoa</taxon>
        <taxon>Echinodermata</taxon>
        <taxon>Eleutherozoa</taxon>
        <taxon>Asterozoa</taxon>
        <taxon>Asteroidea</taxon>
        <taxon>Valvatacea</taxon>
        <taxon>Valvatida</taxon>
        <taxon>Acanthasteridae</taxon>
        <taxon>Acanthaster</taxon>
    </lineage>
</organism>
<keyword evidence="2" id="KW-0812">Transmembrane</keyword>
<evidence type="ECO:0000313" key="5">
    <source>
        <dbReference type="RefSeq" id="XP_022099056.1"/>
    </source>
</evidence>
<dbReference type="AlphaFoldDB" id="A0A8B7Z6V3"/>
<sequence length="325" mass="36003">MTMAASDEPSYDRMDIFPTSRGHPRRSALCHDVMVVVIGIVAIVALVFSAIALSRPGTTEVQLDGVAVGSSLAKDDKIWIFAIGHDGTNVEYFDKTTGTLRGFHVDIVDAVCQMADKNCRLMWDAYENCYTSDEGELPRPGQGLIGRWYDACTGWFATPERSASVSFTTAFRKPLSNVFFVKKGNPRGFDESNISGKKIAFIDGSATSEFCLHHAGYTEEQLTPDQIFHFKSKKSLVNAVNNDLVDAAFCNTQYFNLDEDLQVVGDPITSCMKGGAGMMVRKDSRLPDWWNPAFEQLKLSSEYQRICDRVTEVHDASENGIDCVD</sequence>
<dbReference type="PANTHER" id="PTHR35936">
    <property type="entry name" value="MEMBRANE-BOUND LYTIC MUREIN TRANSGLYCOSYLASE F"/>
    <property type="match status" value="1"/>
</dbReference>
<feature type="transmembrane region" description="Helical" evidence="2">
    <location>
        <begin position="33"/>
        <end position="53"/>
    </location>
</feature>
<keyword evidence="2" id="KW-0472">Membrane</keyword>
<reference evidence="5" key="1">
    <citation type="submission" date="2025-08" db="UniProtKB">
        <authorList>
            <consortium name="RefSeq"/>
        </authorList>
    </citation>
    <scope>IDENTIFICATION</scope>
</reference>
<keyword evidence="4" id="KW-1185">Reference proteome</keyword>
<evidence type="ECO:0000259" key="3">
    <source>
        <dbReference type="Pfam" id="PF00497"/>
    </source>
</evidence>
<protein>
    <submittedName>
        <fullName evidence="5">Uncharacterized protein LOC110983797</fullName>
    </submittedName>
</protein>
<dbReference type="Pfam" id="PF00497">
    <property type="entry name" value="SBP_bac_3"/>
    <property type="match status" value="1"/>
</dbReference>
<dbReference type="GeneID" id="110983797"/>
<gene>
    <name evidence="5" type="primary">LOC110983797</name>
</gene>
<feature type="domain" description="Solute-binding protein family 3/N-terminal" evidence="3">
    <location>
        <begin position="86"/>
        <end position="308"/>
    </location>
</feature>